<reference evidence="6" key="2">
    <citation type="submission" date="2025-08" db="UniProtKB">
        <authorList>
            <consortium name="RefSeq"/>
        </authorList>
    </citation>
    <scope>IDENTIFICATION</scope>
    <source>
        <tissue evidence="6">Leaf</tissue>
    </source>
</reference>
<protein>
    <submittedName>
        <fullName evidence="6">Disease resistance protein LAZ5-like</fullName>
    </submittedName>
</protein>
<evidence type="ECO:0000256" key="2">
    <source>
        <dbReference type="ARBA" id="ARBA00022737"/>
    </source>
</evidence>
<feature type="domain" description="Disease resistance protein RPS4B/Roq1-like leucine-rich repeats" evidence="4">
    <location>
        <begin position="167"/>
        <end position="306"/>
    </location>
</feature>
<evidence type="ECO:0000256" key="3">
    <source>
        <dbReference type="ARBA" id="ARBA00022821"/>
    </source>
</evidence>
<reference evidence="5" key="1">
    <citation type="journal article" date="2020" name="Plant Biotechnol. J.">
        <title>The pomegranate (Punica granatum L.) draft genome dissects genetic divergence between soft- and hard-seeded cultivars.</title>
        <authorList>
            <person name="Luo X."/>
            <person name="Li H."/>
            <person name="Wu Z."/>
            <person name="Yao W."/>
            <person name="Zhao P."/>
            <person name="Cao D."/>
            <person name="Yu H."/>
            <person name="Li K."/>
            <person name="Poudel K."/>
            <person name="Zhao D."/>
            <person name="Zhang F."/>
            <person name="Xia X."/>
            <person name="Chen L."/>
            <person name="Wang Q."/>
            <person name="Jing D."/>
            <person name="Cao S."/>
        </authorList>
    </citation>
    <scope>NUCLEOTIDE SEQUENCE [LARGE SCALE GENOMIC DNA]</scope>
    <source>
        <strain evidence="5">cv. Tunisia</strain>
    </source>
</reference>
<gene>
    <name evidence="6" type="primary">LOC116213273</name>
</gene>
<dbReference type="PANTHER" id="PTHR11017">
    <property type="entry name" value="LEUCINE-RICH REPEAT-CONTAINING PROTEIN"/>
    <property type="match status" value="1"/>
</dbReference>
<dbReference type="GeneID" id="116213273"/>
<dbReference type="InterPro" id="IPR011713">
    <property type="entry name" value="Leu-rich_rpt_3"/>
</dbReference>
<dbReference type="Pfam" id="PF23286">
    <property type="entry name" value="LRR_13"/>
    <property type="match status" value="1"/>
</dbReference>
<name>A0A6P8EF27_PUNGR</name>
<keyword evidence="2" id="KW-0677">Repeat</keyword>
<evidence type="ECO:0000313" key="6">
    <source>
        <dbReference type="RefSeq" id="XP_031404006.1"/>
    </source>
</evidence>
<evidence type="ECO:0000256" key="1">
    <source>
        <dbReference type="ARBA" id="ARBA00022614"/>
    </source>
</evidence>
<evidence type="ECO:0000313" key="5">
    <source>
        <dbReference type="Proteomes" id="UP000515151"/>
    </source>
</evidence>
<dbReference type="SUPFAM" id="SSF52058">
    <property type="entry name" value="L domain-like"/>
    <property type="match status" value="1"/>
</dbReference>
<organism evidence="5 6">
    <name type="scientific">Punica granatum</name>
    <name type="common">Pomegranate</name>
    <dbReference type="NCBI Taxonomy" id="22663"/>
    <lineage>
        <taxon>Eukaryota</taxon>
        <taxon>Viridiplantae</taxon>
        <taxon>Streptophyta</taxon>
        <taxon>Embryophyta</taxon>
        <taxon>Tracheophyta</taxon>
        <taxon>Spermatophyta</taxon>
        <taxon>Magnoliopsida</taxon>
        <taxon>eudicotyledons</taxon>
        <taxon>Gunneridae</taxon>
        <taxon>Pentapetalae</taxon>
        <taxon>rosids</taxon>
        <taxon>malvids</taxon>
        <taxon>Myrtales</taxon>
        <taxon>Lythraceae</taxon>
        <taxon>Punica</taxon>
    </lineage>
</organism>
<evidence type="ECO:0000259" key="4">
    <source>
        <dbReference type="Pfam" id="PF23286"/>
    </source>
</evidence>
<dbReference type="Proteomes" id="UP000515151">
    <property type="component" value="Chromosome 7"/>
</dbReference>
<dbReference type="RefSeq" id="XP_031404006.1">
    <property type="nucleotide sequence ID" value="XM_031548146.1"/>
</dbReference>
<dbReference type="AlphaFoldDB" id="A0A6P8EF27"/>
<dbReference type="GO" id="GO:0006952">
    <property type="term" value="P:defense response"/>
    <property type="evidence" value="ECO:0007669"/>
    <property type="project" value="InterPro"/>
</dbReference>
<accession>A0A6P8EF27</accession>
<dbReference type="InterPro" id="IPR058546">
    <property type="entry name" value="RPS4B/Roq1-like_LRR"/>
</dbReference>
<keyword evidence="3" id="KW-0611">Plant defense</keyword>
<proteinExistence type="predicted"/>
<dbReference type="OrthoDB" id="1435371at2759"/>
<keyword evidence="1" id="KW-0433">Leucine-rich repeat</keyword>
<dbReference type="InterPro" id="IPR044974">
    <property type="entry name" value="Disease_R_plants"/>
</dbReference>
<keyword evidence="5" id="KW-1185">Reference proteome</keyword>
<sequence>MDTLQLSDGRLFLMRPRLGKIYLNPKAFKKMKRLRILIVTEGDFSCSPDHLPSELRWLEWHRYPSSSLPSNFSPSNLVALILPCSGITKLWDGYKMGSNLTTINISRCSSLCEVPDFSGMPKFKELIAHRCTSLVKVHKSIGYLAKLVHLNFQDCSNLAELRNKLRLPSLRQLVLSGCERLDKFPDILGRMEHIEAIDLSWTSVKQLPPSIKSLTEVQSLCFAFCRNLEALPTSIYHFQNLKHLNISHCKRHIGFLGKGENRSQQKPGLNSHETPIYFPNTVQLDLSENSLTALLPCISKFCDLKTPFSDKSKQLKDIPELPPNLTYLSGKDCESLEMVQTVSLQVARTIKINFSNSHKLGQIKLQVCCCRIGKGPSNQDEVVSLGQVILSQHTFTTCICVGSSTHMKTLSSVITAPGCLYSNPIRTRPKSASL</sequence>
<dbReference type="Pfam" id="PF07725">
    <property type="entry name" value="LRR_3"/>
    <property type="match status" value="1"/>
</dbReference>
<dbReference type="PANTHER" id="PTHR11017:SF559">
    <property type="entry name" value="DISEASE RESISTANCE PROTEIN CHL1"/>
    <property type="match status" value="1"/>
</dbReference>
<dbReference type="Gene3D" id="3.80.10.10">
    <property type="entry name" value="Ribonuclease Inhibitor"/>
    <property type="match status" value="2"/>
</dbReference>
<dbReference type="InterPro" id="IPR032675">
    <property type="entry name" value="LRR_dom_sf"/>
</dbReference>